<reference evidence="4" key="1">
    <citation type="submission" date="2021-03" db="EMBL/GenBank/DDBJ databases">
        <authorList>
            <person name="Tagirdzhanova G."/>
        </authorList>
    </citation>
    <scope>NUCLEOTIDE SEQUENCE</scope>
</reference>
<sequence>MAGPNWTEMETNFRFSLSDAVPQLTPQSSNTPPSETSTPPGPTRLQYGNINTTISKAQMNRMIMDYLVKHGYPQAASDFAREAGLNLNVTLNTIEQRKKIKNAIYAGQLQIATEEINEINPDILEHDRDLHFQLLNLQLVELIKQETVKENGGDIYKCVTFAQENLAPRAPTEARWKDMLEKTMALLIFDHKDLMPELSAIMSPDLRIRVAVTANQAILRATGESPTAGLVELLQTRVYAQQEAESLNTWPAGGMDIGLSGNVGEHAEVPSNDNSLSDDEPMAE</sequence>
<dbReference type="Proteomes" id="UP000664169">
    <property type="component" value="Unassembled WGS sequence"/>
</dbReference>
<dbReference type="Pfam" id="PF10607">
    <property type="entry name" value="CTLH"/>
    <property type="match status" value="1"/>
</dbReference>
<dbReference type="SMART" id="SM00757">
    <property type="entry name" value="CRA"/>
    <property type="match status" value="1"/>
</dbReference>
<dbReference type="PROSITE" id="PS50896">
    <property type="entry name" value="LISH"/>
    <property type="match status" value="1"/>
</dbReference>
<dbReference type="EMBL" id="CAJPDQ010000005">
    <property type="protein sequence ID" value="CAF9910113.1"/>
    <property type="molecule type" value="Genomic_DNA"/>
</dbReference>
<evidence type="ECO:0000256" key="1">
    <source>
        <dbReference type="ARBA" id="ARBA00002343"/>
    </source>
</evidence>
<comment type="function">
    <text evidence="1">Involved in the proteasome-dependent degradation of fructose-1,6-bisphosphatase.</text>
</comment>
<organism evidence="4 5">
    <name type="scientific">Gomphillus americanus</name>
    <dbReference type="NCBI Taxonomy" id="1940652"/>
    <lineage>
        <taxon>Eukaryota</taxon>
        <taxon>Fungi</taxon>
        <taxon>Dikarya</taxon>
        <taxon>Ascomycota</taxon>
        <taxon>Pezizomycotina</taxon>
        <taxon>Lecanoromycetes</taxon>
        <taxon>OSLEUM clade</taxon>
        <taxon>Ostropomycetidae</taxon>
        <taxon>Ostropales</taxon>
        <taxon>Graphidaceae</taxon>
        <taxon>Gomphilloideae</taxon>
        <taxon>Gomphillus</taxon>
    </lineage>
</organism>
<comment type="caution">
    <text evidence="4">The sequence shown here is derived from an EMBL/GenBank/DDBJ whole genome shotgun (WGS) entry which is preliminary data.</text>
</comment>
<proteinExistence type="predicted"/>
<dbReference type="PROSITE" id="PS50897">
    <property type="entry name" value="CTLH"/>
    <property type="match status" value="1"/>
</dbReference>
<evidence type="ECO:0000259" key="3">
    <source>
        <dbReference type="PROSITE" id="PS50897"/>
    </source>
</evidence>
<gene>
    <name evidence="4" type="ORF">GOMPHAMPRED_006960</name>
</gene>
<accession>A0A8H3ER47</accession>
<dbReference type="OrthoDB" id="2415936at2759"/>
<protein>
    <recommendedName>
        <fullName evidence="3">CTLH domain-containing protein</fullName>
    </recommendedName>
</protein>
<name>A0A8H3ER47_9LECA</name>
<dbReference type="AlphaFoldDB" id="A0A8H3ER47"/>
<dbReference type="Pfam" id="PF08513">
    <property type="entry name" value="LisH"/>
    <property type="match status" value="1"/>
</dbReference>
<dbReference type="InterPro" id="IPR006594">
    <property type="entry name" value="LisH"/>
</dbReference>
<keyword evidence="5" id="KW-1185">Reference proteome</keyword>
<feature type="region of interest" description="Disordered" evidence="2">
    <location>
        <begin position="259"/>
        <end position="284"/>
    </location>
</feature>
<feature type="domain" description="CTLH" evidence="3">
    <location>
        <begin position="93"/>
        <end position="150"/>
    </location>
</feature>
<dbReference type="PANTHER" id="PTHR12864">
    <property type="entry name" value="RAN BINDING PROTEIN 9-RELATED"/>
    <property type="match status" value="1"/>
</dbReference>
<feature type="region of interest" description="Disordered" evidence="2">
    <location>
        <begin position="22"/>
        <end position="46"/>
    </location>
</feature>
<dbReference type="InterPro" id="IPR050618">
    <property type="entry name" value="Ubq-SigPath_Reg"/>
</dbReference>
<evidence type="ECO:0000256" key="2">
    <source>
        <dbReference type="SAM" id="MobiDB-lite"/>
    </source>
</evidence>
<evidence type="ECO:0000313" key="4">
    <source>
        <dbReference type="EMBL" id="CAF9910113.1"/>
    </source>
</evidence>
<evidence type="ECO:0000313" key="5">
    <source>
        <dbReference type="Proteomes" id="UP000664169"/>
    </source>
</evidence>
<dbReference type="InterPro" id="IPR024964">
    <property type="entry name" value="CTLH/CRA"/>
</dbReference>
<feature type="compositionally biased region" description="Low complexity" evidence="2">
    <location>
        <begin position="25"/>
        <end position="38"/>
    </location>
</feature>
<dbReference type="SMART" id="SM00668">
    <property type="entry name" value="CTLH"/>
    <property type="match status" value="1"/>
</dbReference>
<dbReference type="SMART" id="SM00667">
    <property type="entry name" value="LisH"/>
    <property type="match status" value="1"/>
</dbReference>
<dbReference type="InterPro" id="IPR006595">
    <property type="entry name" value="CTLH_C"/>
</dbReference>
<dbReference type="InterPro" id="IPR013144">
    <property type="entry name" value="CRA_dom"/>
</dbReference>